<dbReference type="InterPro" id="IPR001128">
    <property type="entry name" value="Cyt_P450"/>
</dbReference>
<keyword evidence="6" id="KW-0560">Oxidoreductase</keyword>
<dbReference type="Proteomes" id="UP000053259">
    <property type="component" value="Unassembled WGS sequence"/>
</dbReference>
<dbReference type="PROSITE" id="PS00086">
    <property type="entry name" value="CYTOCHROME_P450"/>
    <property type="match status" value="1"/>
</dbReference>
<dbReference type="Pfam" id="PF00067">
    <property type="entry name" value="p450"/>
    <property type="match status" value="1"/>
</dbReference>
<dbReference type="PRINTS" id="PR00465">
    <property type="entry name" value="EP450IV"/>
</dbReference>
<organism evidence="7 8">
    <name type="scientific">Verruconis gallopava</name>
    <dbReference type="NCBI Taxonomy" id="253628"/>
    <lineage>
        <taxon>Eukaryota</taxon>
        <taxon>Fungi</taxon>
        <taxon>Dikarya</taxon>
        <taxon>Ascomycota</taxon>
        <taxon>Pezizomycotina</taxon>
        <taxon>Dothideomycetes</taxon>
        <taxon>Pleosporomycetidae</taxon>
        <taxon>Venturiales</taxon>
        <taxon>Sympoventuriaceae</taxon>
        <taxon>Verruconis</taxon>
    </lineage>
</organism>
<dbReference type="EMBL" id="KN847549">
    <property type="protein sequence ID" value="KIW02531.1"/>
    <property type="molecule type" value="Genomic_DNA"/>
</dbReference>
<keyword evidence="8" id="KW-1185">Reference proteome</keyword>
<comment type="cofactor">
    <cofactor evidence="1 5">
        <name>heme</name>
        <dbReference type="ChEBI" id="CHEBI:30413"/>
    </cofactor>
</comment>
<gene>
    <name evidence="7" type="ORF">PV09_06329</name>
</gene>
<evidence type="ECO:0000256" key="3">
    <source>
        <dbReference type="ARBA" id="ARBA00022723"/>
    </source>
</evidence>
<dbReference type="GO" id="GO:0005506">
    <property type="term" value="F:iron ion binding"/>
    <property type="evidence" value="ECO:0007669"/>
    <property type="project" value="InterPro"/>
</dbReference>
<evidence type="ECO:0000256" key="4">
    <source>
        <dbReference type="ARBA" id="ARBA00023004"/>
    </source>
</evidence>
<dbReference type="GeneID" id="27314302"/>
<dbReference type="InterPro" id="IPR002403">
    <property type="entry name" value="Cyt_P450_E_grp-IV"/>
</dbReference>
<evidence type="ECO:0000313" key="7">
    <source>
        <dbReference type="EMBL" id="KIW02531.1"/>
    </source>
</evidence>
<dbReference type="GO" id="GO:0020037">
    <property type="term" value="F:heme binding"/>
    <property type="evidence" value="ECO:0007669"/>
    <property type="project" value="InterPro"/>
</dbReference>
<dbReference type="PRINTS" id="PR00385">
    <property type="entry name" value="P450"/>
</dbReference>
<dbReference type="CDD" id="cd11059">
    <property type="entry name" value="CYP_fungal"/>
    <property type="match status" value="1"/>
</dbReference>
<sequence length="537" mass="60344">MTMAFSTLALILFVLASCRFLWTTVLYPVFFSPLSRIPAAHPLARVTSLWITYIRWSRREIRTIHAAHGRLGPIILLGPREISVNCVKGGIQTVYSGGFEKGDWYDIFANFDNVRNMFSMPASKAHAARKRMLSNIYSKSFLQASPTLKAATISILHDRFLPRMTELANQGVPFDVYSELSAVTMDFVTGYQFGLVSSSNLIQNLEFRKAFLGWYTSRIGFNFWPQELPRLTAFLERLGFKMVPDHVAPANVNIEQWCLSMCDAAMKYMRQVGASSVEDVPSAERINFPMVFSQMITAMSKNKEFDGMDAEQRRLEVASEMLDHLAAGFDTSGITLCYAVHELSQRPDIQTALRKELLTLDPRISLARNIAEAIDIPSAKKLDALPLLDAVLQETLRLRSAIPGPEPRITPPGGCNLGSEGEYGRIPGGIRISAQAHSLHRNPEVFSKPDSWIPSRWLDASEEQLKEMRRWFWAFGSGGRMCVGSNLAIYQMKYIIAAIYTNFTTTIVDDEGIEQMDIYTAPPVGGKLVIRLDRMQD</sequence>
<evidence type="ECO:0000256" key="6">
    <source>
        <dbReference type="RuleBase" id="RU000461"/>
    </source>
</evidence>
<keyword evidence="5 6" id="KW-0349">Heme</keyword>
<dbReference type="RefSeq" id="XP_016212400.1">
    <property type="nucleotide sequence ID" value="XM_016359952.1"/>
</dbReference>
<name>A0A0D1XJQ8_9PEZI</name>
<dbReference type="GO" id="GO:0004497">
    <property type="term" value="F:monooxygenase activity"/>
    <property type="evidence" value="ECO:0007669"/>
    <property type="project" value="UniProtKB-KW"/>
</dbReference>
<dbReference type="OrthoDB" id="1470350at2759"/>
<evidence type="ECO:0000256" key="1">
    <source>
        <dbReference type="ARBA" id="ARBA00001971"/>
    </source>
</evidence>
<dbReference type="VEuPathDB" id="FungiDB:PV09_06329"/>
<dbReference type="HOGENOM" id="CLU_001570_14_2_1"/>
<dbReference type="STRING" id="253628.A0A0D1XJQ8"/>
<reference evidence="7 8" key="1">
    <citation type="submission" date="2015-01" db="EMBL/GenBank/DDBJ databases">
        <title>The Genome Sequence of Ochroconis gallopava CBS43764.</title>
        <authorList>
            <consortium name="The Broad Institute Genomics Platform"/>
            <person name="Cuomo C."/>
            <person name="de Hoog S."/>
            <person name="Gorbushina A."/>
            <person name="Stielow B."/>
            <person name="Teixiera M."/>
            <person name="Abouelleil A."/>
            <person name="Chapman S.B."/>
            <person name="Priest M."/>
            <person name="Young S.K."/>
            <person name="Wortman J."/>
            <person name="Nusbaum C."/>
            <person name="Birren B."/>
        </authorList>
    </citation>
    <scope>NUCLEOTIDE SEQUENCE [LARGE SCALE GENOMIC DNA]</scope>
    <source>
        <strain evidence="7 8">CBS 43764</strain>
    </source>
</reference>
<dbReference type="InterPro" id="IPR017972">
    <property type="entry name" value="Cyt_P450_CS"/>
</dbReference>
<dbReference type="InterPro" id="IPR036396">
    <property type="entry name" value="Cyt_P450_sf"/>
</dbReference>
<dbReference type="InParanoid" id="A0A0D1XJQ8"/>
<evidence type="ECO:0008006" key="9">
    <source>
        <dbReference type="Google" id="ProtNLM"/>
    </source>
</evidence>
<dbReference type="InterPro" id="IPR050121">
    <property type="entry name" value="Cytochrome_P450_monoxygenase"/>
</dbReference>
<dbReference type="SUPFAM" id="SSF48264">
    <property type="entry name" value="Cytochrome P450"/>
    <property type="match status" value="1"/>
</dbReference>
<feature type="binding site" description="axial binding residue" evidence="5">
    <location>
        <position position="482"/>
    </location>
    <ligand>
        <name>heme</name>
        <dbReference type="ChEBI" id="CHEBI:30413"/>
    </ligand>
    <ligandPart>
        <name>Fe</name>
        <dbReference type="ChEBI" id="CHEBI:18248"/>
    </ligandPart>
</feature>
<dbReference type="PANTHER" id="PTHR24305:SF166">
    <property type="entry name" value="CYTOCHROME P450 12A4, MITOCHONDRIAL-RELATED"/>
    <property type="match status" value="1"/>
</dbReference>
<dbReference type="Gene3D" id="1.10.630.10">
    <property type="entry name" value="Cytochrome P450"/>
    <property type="match status" value="1"/>
</dbReference>
<evidence type="ECO:0000313" key="8">
    <source>
        <dbReference type="Proteomes" id="UP000053259"/>
    </source>
</evidence>
<comment type="similarity">
    <text evidence="2 6">Belongs to the cytochrome P450 family.</text>
</comment>
<dbReference type="AlphaFoldDB" id="A0A0D1XJQ8"/>
<keyword evidence="4 5" id="KW-0408">Iron</keyword>
<evidence type="ECO:0000256" key="2">
    <source>
        <dbReference type="ARBA" id="ARBA00010617"/>
    </source>
</evidence>
<accession>A0A0D1XJQ8</accession>
<dbReference type="PANTHER" id="PTHR24305">
    <property type="entry name" value="CYTOCHROME P450"/>
    <property type="match status" value="1"/>
</dbReference>
<keyword evidence="6" id="KW-0503">Monooxygenase</keyword>
<dbReference type="GO" id="GO:0016705">
    <property type="term" value="F:oxidoreductase activity, acting on paired donors, with incorporation or reduction of molecular oxygen"/>
    <property type="evidence" value="ECO:0007669"/>
    <property type="project" value="InterPro"/>
</dbReference>
<proteinExistence type="inferred from homology"/>
<evidence type="ECO:0000256" key="5">
    <source>
        <dbReference type="PIRSR" id="PIRSR602403-1"/>
    </source>
</evidence>
<keyword evidence="3 5" id="KW-0479">Metal-binding</keyword>
<protein>
    <recommendedName>
        <fullName evidence="9">Cytochrome P450 monooxygenase</fullName>
    </recommendedName>
</protein>